<evidence type="ECO:0000313" key="6">
    <source>
        <dbReference type="Proteomes" id="UP000663828"/>
    </source>
</evidence>
<dbReference type="Proteomes" id="UP000663852">
    <property type="component" value="Unassembled WGS sequence"/>
</dbReference>
<dbReference type="InterPro" id="IPR015590">
    <property type="entry name" value="Aldehyde_DH_dom"/>
</dbReference>
<dbReference type="GO" id="GO:0016620">
    <property type="term" value="F:oxidoreductase activity, acting on the aldehyde or oxo group of donors, NAD or NADP as acceptor"/>
    <property type="evidence" value="ECO:0007669"/>
    <property type="project" value="TreeGrafter"/>
</dbReference>
<name>A0A813W3V9_ADIRI</name>
<feature type="domain" description="Aldehyde dehydrogenase" evidence="3">
    <location>
        <begin position="20"/>
        <end position="169"/>
    </location>
</feature>
<proteinExistence type="inferred from homology"/>
<dbReference type="PANTHER" id="PTHR43720:SF2">
    <property type="entry name" value="2-AMINOMUCONIC SEMIALDEHYDE DEHYDROGENASE"/>
    <property type="match status" value="1"/>
</dbReference>
<accession>A0A813W3V9</accession>
<dbReference type="EMBL" id="CAJNOJ010000064">
    <property type="protein sequence ID" value="CAF1009157.1"/>
    <property type="molecule type" value="Genomic_DNA"/>
</dbReference>
<evidence type="ECO:0000256" key="2">
    <source>
        <dbReference type="ARBA" id="ARBA00023027"/>
    </source>
</evidence>
<dbReference type="Proteomes" id="UP000663828">
    <property type="component" value="Unassembled WGS sequence"/>
</dbReference>
<dbReference type="PANTHER" id="PTHR43720">
    <property type="entry name" value="2-AMINOMUCONIC SEMIALDEHYDE DEHYDROGENASE"/>
    <property type="match status" value="1"/>
</dbReference>
<evidence type="ECO:0000256" key="1">
    <source>
        <dbReference type="ARBA" id="ARBA00009986"/>
    </source>
</evidence>
<dbReference type="Gene3D" id="3.40.605.10">
    <property type="entry name" value="Aldehyde Dehydrogenase, Chain A, domain 1"/>
    <property type="match status" value="1"/>
</dbReference>
<keyword evidence="2" id="KW-0520">NAD</keyword>
<comment type="similarity">
    <text evidence="1">Belongs to the aldehyde dehydrogenase family.</text>
</comment>
<dbReference type="Pfam" id="PF00171">
    <property type="entry name" value="Aldedh"/>
    <property type="match status" value="1"/>
</dbReference>
<dbReference type="SUPFAM" id="SSF53720">
    <property type="entry name" value="ALDH-like"/>
    <property type="match status" value="1"/>
</dbReference>
<organism evidence="4 6">
    <name type="scientific">Adineta ricciae</name>
    <name type="common">Rotifer</name>
    <dbReference type="NCBI Taxonomy" id="249248"/>
    <lineage>
        <taxon>Eukaryota</taxon>
        <taxon>Metazoa</taxon>
        <taxon>Spiralia</taxon>
        <taxon>Gnathifera</taxon>
        <taxon>Rotifera</taxon>
        <taxon>Eurotatoria</taxon>
        <taxon>Bdelloidea</taxon>
        <taxon>Adinetida</taxon>
        <taxon>Adinetidae</taxon>
        <taxon>Adineta</taxon>
    </lineage>
</organism>
<dbReference type="InterPro" id="IPR016162">
    <property type="entry name" value="Ald_DH_N"/>
</dbReference>
<dbReference type="InterPro" id="IPR016161">
    <property type="entry name" value="Ald_DH/histidinol_DH"/>
</dbReference>
<dbReference type="AlphaFoldDB" id="A0A813W3V9"/>
<dbReference type="OrthoDB" id="310895at2759"/>
<reference evidence="4" key="1">
    <citation type="submission" date="2021-02" db="EMBL/GenBank/DDBJ databases">
        <authorList>
            <person name="Nowell W R."/>
        </authorList>
    </citation>
    <scope>NUCLEOTIDE SEQUENCE</scope>
</reference>
<evidence type="ECO:0000313" key="4">
    <source>
        <dbReference type="EMBL" id="CAF0847705.1"/>
    </source>
</evidence>
<protein>
    <recommendedName>
        <fullName evidence="3">Aldehyde dehydrogenase domain-containing protein</fullName>
    </recommendedName>
</protein>
<gene>
    <name evidence="5" type="ORF">EDS130_LOCUS15294</name>
    <name evidence="4" type="ORF">XAT740_LOCUS5313</name>
</gene>
<evidence type="ECO:0000313" key="5">
    <source>
        <dbReference type="EMBL" id="CAF1009157.1"/>
    </source>
</evidence>
<comment type="caution">
    <text evidence="4">The sequence shown here is derived from an EMBL/GenBank/DDBJ whole genome shotgun (WGS) entry which is preliminary data.</text>
</comment>
<keyword evidence="6" id="KW-1185">Reference proteome</keyword>
<sequence>MVSLQRVNNFINGKFVPAENYLDSLNPSTEEVIAHIADGSAEDADRAVQAARQAFPSWSRETAGRRAHYLNRIADLIQARLEDFARAESLDQGKPLWLARTAEIPRAIENFRFFATALMQSRESFTPHGTVPNVISYTTRTPIGVALLISPWNLPLYLLTWKIAPWYACSSLR</sequence>
<dbReference type="EMBL" id="CAJNOR010000227">
    <property type="protein sequence ID" value="CAF0847705.1"/>
    <property type="molecule type" value="Genomic_DNA"/>
</dbReference>
<evidence type="ECO:0000259" key="3">
    <source>
        <dbReference type="Pfam" id="PF00171"/>
    </source>
</evidence>